<proteinExistence type="predicted"/>
<gene>
    <name evidence="1" type="ORF">MARCHEWKA_02380</name>
</gene>
<keyword evidence="2" id="KW-1185">Reference proteome</keyword>
<sequence>MNPTERLARIIDPLAWEILDAEGADKAQFLGITTDSSLERARAVIAAQEEHIRETYSDLCDLHVFLQGFNAEEAGALASSYPTLVERVRGNALALEGWITGVPIPTEAALALQGVLPMAQWAMEMARAAGEGDDWGAAWESIYPTMDWAVGEGMLAEDQEDAPEIERAKSVLFGAGLEL</sequence>
<dbReference type="Proteomes" id="UP001056634">
    <property type="component" value="Segment"/>
</dbReference>
<accession>A0A9E7N4H7</accession>
<name>A0A9E7N4H7_9CAUD</name>
<dbReference type="EMBL" id="ON529851">
    <property type="protein sequence ID" value="UTC28750.1"/>
    <property type="molecule type" value="Genomic_DNA"/>
</dbReference>
<organism evidence="1 2">
    <name type="scientific">Brevundimonas phage vB_BpoS-Marchewka</name>
    <dbReference type="NCBI Taxonomy" id="2948604"/>
    <lineage>
        <taxon>Viruses</taxon>
        <taxon>Duplodnaviria</taxon>
        <taxon>Heunggongvirae</taxon>
        <taxon>Uroviricota</taxon>
        <taxon>Caudoviricetes</taxon>
        <taxon>Jeanschmidtviridae</taxon>
        <taxon>Marchewkavirus</taxon>
        <taxon>Marchewkavirus marchewka</taxon>
    </lineage>
</organism>
<evidence type="ECO:0000313" key="1">
    <source>
        <dbReference type="EMBL" id="UTC28750.1"/>
    </source>
</evidence>
<evidence type="ECO:0000313" key="2">
    <source>
        <dbReference type="Proteomes" id="UP001056634"/>
    </source>
</evidence>
<protein>
    <submittedName>
        <fullName evidence="1">Uncharacterized protein</fullName>
    </submittedName>
</protein>
<reference evidence="1" key="1">
    <citation type="submission" date="2022-04" db="EMBL/GenBank/DDBJ databases">
        <authorList>
            <person name="Friedrich I."/>
            <person name="Schneider D."/>
            <person name="Poehlein A."/>
            <person name="Hertel R."/>
            <person name="Daniel R."/>
        </authorList>
    </citation>
    <scope>NUCLEOTIDE SEQUENCE</scope>
</reference>